<organism evidence="1 2">
    <name type="scientific">Streblomastix strix</name>
    <dbReference type="NCBI Taxonomy" id="222440"/>
    <lineage>
        <taxon>Eukaryota</taxon>
        <taxon>Metamonada</taxon>
        <taxon>Preaxostyla</taxon>
        <taxon>Oxymonadida</taxon>
        <taxon>Streblomastigidae</taxon>
        <taxon>Streblomastix</taxon>
    </lineage>
</organism>
<dbReference type="AlphaFoldDB" id="A0A5J4UN61"/>
<proteinExistence type="predicted"/>
<dbReference type="Proteomes" id="UP000324800">
    <property type="component" value="Unassembled WGS sequence"/>
</dbReference>
<gene>
    <name evidence="1" type="ORF">EZS28_032950</name>
</gene>
<protein>
    <submittedName>
        <fullName evidence="1">Uncharacterized protein</fullName>
    </submittedName>
</protein>
<accession>A0A5J4UN61</accession>
<evidence type="ECO:0000313" key="1">
    <source>
        <dbReference type="EMBL" id="KAA6371522.1"/>
    </source>
</evidence>
<sequence>ELRNGKMGTGLVVAREETSPLIKANGIQFINCDGIIKNIYDPNITTQILSNSEKKDFELQNLQKEKKKGNGFKLNWENAMQKTKHELLNKE</sequence>
<name>A0A5J4UN61_9EUKA</name>
<comment type="caution">
    <text evidence="1">The sequence shown here is derived from an EMBL/GenBank/DDBJ whole genome shotgun (WGS) entry which is preliminary data.</text>
</comment>
<evidence type="ECO:0000313" key="2">
    <source>
        <dbReference type="Proteomes" id="UP000324800"/>
    </source>
</evidence>
<feature type="non-terminal residue" evidence="1">
    <location>
        <position position="1"/>
    </location>
</feature>
<reference evidence="1 2" key="1">
    <citation type="submission" date="2019-03" db="EMBL/GenBank/DDBJ databases">
        <title>Single cell metagenomics reveals metabolic interactions within the superorganism composed of flagellate Streblomastix strix and complex community of Bacteroidetes bacteria on its surface.</title>
        <authorList>
            <person name="Treitli S.C."/>
            <person name="Kolisko M."/>
            <person name="Husnik F."/>
            <person name="Keeling P."/>
            <person name="Hampl V."/>
        </authorList>
    </citation>
    <scope>NUCLEOTIDE SEQUENCE [LARGE SCALE GENOMIC DNA]</scope>
    <source>
        <strain evidence="1">ST1C</strain>
    </source>
</reference>
<dbReference type="EMBL" id="SNRW01014385">
    <property type="protein sequence ID" value="KAA6371522.1"/>
    <property type="molecule type" value="Genomic_DNA"/>
</dbReference>